<sequence>MVEKSSDSNSQSGSIIRVVLIDDHPLIRAGIRNIIERAEHIKVVGESDNGYDAIPVVIDLKPDVVLVDIEMPVMGGIDFSVWLHQNHPHIKIIILSSYDDDAYIRATLRAGANGYLLKNSTPKQIIHTIEEVVADHSSFDPDITEKIVHLLTSPNKPGNSPEQLPSKRELEILALVAKGYTNNDIGKKLHISSRTVQGHLSKAFSKLEVNTRTEAVTKAASLKLLDLESSDGV</sequence>
<dbReference type="PANTHER" id="PTHR43214">
    <property type="entry name" value="TWO-COMPONENT RESPONSE REGULATOR"/>
    <property type="match status" value="1"/>
</dbReference>
<organism evidence="6 7">
    <name type="scientific">Exilibacterium tricleocarpae</name>
    <dbReference type="NCBI Taxonomy" id="2591008"/>
    <lineage>
        <taxon>Bacteria</taxon>
        <taxon>Pseudomonadati</taxon>
        <taxon>Pseudomonadota</taxon>
        <taxon>Gammaproteobacteria</taxon>
        <taxon>Cellvibrionales</taxon>
        <taxon>Cellvibrionaceae</taxon>
        <taxon>Exilibacterium</taxon>
    </lineage>
</organism>
<comment type="caution">
    <text evidence="6">The sequence shown here is derived from an EMBL/GenBank/DDBJ whole genome shotgun (WGS) entry which is preliminary data.</text>
</comment>
<dbReference type="SMART" id="SM00448">
    <property type="entry name" value="REC"/>
    <property type="match status" value="1"/>
</dbReference>
<dbReference type="CDD" id="cd17535">
    <property type="entry name" value="REC_NarL-like"/>
    <property type="match status" value="1"/>
</dbReference>
<keyword evidence="2" id="KW-0238">DNA-binding</keyword>
<feature type="domain" description="HTH luxR-type" evidence="4">
    <location>
        <begin position="157"/>
        <end position="223"/>
    </location>
</feature>
<evidence type="ECO:0000259" key="5">
    <source>
        <dbReference type="PROSITE" id="PS50110"/>
    </source>
</evidence>
<dbReference type="GO" id="GO:0000160">
    <property type="term" value="P:phosphorelay signal transduction system"/>
    <property type="evidence" value="ECO:0007669"/>
    <property type="project" value="InterPro"/>
</dbReference>
<dbReference type="GO" id="GO:0006355">
    <property type="term" value="P:regulation of DNA-templated transcription"/>
    <property type="evidence" value="ECO:0007669"/>
    <property type="project" value="InterPro"/>
</dbReference>
<evidence type="ECO:0000256" key="2">
    <source>
        <dbReference type="ARBA" id="ARBA00023125"/>
    </source>
</evidence>
<accession>A0A545TQC8</accession>
<protein>
    <submittedName>
        <fullName evidence="6">Response regulator transcription factor</fullName>
    </submittedName>
</protein>
<dbReference type="Pfam" id="PF00072">
    <property type="entry name" value="Response_reg"/>
    <property type="match status" value="1"/>
</dbReference>
<keyword evidence="1 3" id="KW-0597">Phosphoprotein</keyword>
<evidence type="ECO:0000313" key="6">
    <source>
        <dbReference type="EMBL" id="TQV79439.1"/>
    </source>
</evidence>
<dbReference type="AlphaFoldDB" id="A0A545TQC8"/>
<dbReference type="PROSITE" id="PS50110">
    <property type="entry name" value="RESPONSE_REGULATORY"/>
    <property type="match status" value="1"/>
</dbReference>
<dbReference type="Gene3D" id="3.40.50.2300">
    <property type="match status" value="1"/>
</dbReference>
<dbReference type="EMBL" id="VHSG01000011">
    <property type="protein sequence ID" value="TQV79439.1"/>
    <property type="molecule type" value="Genomic_DNA"/>
</dbReference>
<evidence type="ECO:0000256" key="3">
    <source>
        <dbReference type="PROSITE-ProRule" id="PRU00169"/>
    </source>
</evidence>
<dbReference type="Proteomes" id="UP000319732">
    <property type="component" value="Unassembled WGS sequence"/>
</dbReference>
<dbReference type="InterPro" id="IPR011006">
    <property type="entry name" value="CheY-like_superfamily"/>
</dbReference>
<dbReference type="SUPFAM" id="SSF46894">
    <property type="entry name" value="C-terminal effector domain of the bipartite response regulators"/>
    <property type="match status" value="1"/>
</dbReference>
<dbReference type="PANTHER" id="PTHR43214:SF43">
    <property type="entry name" value="TWO-COMPONENT RESPONSE REGULATOR"/>
    <property type="match status" value="1"/>
</dbReference>
<keyword evidence="7" id="KW-1185">Reference proteome</keyword>
<feature type="modified residue" description="4-aspartylphosphate" evidence="3">
    <location>
        <position position="68"/>
    </location>
</feature>
<gene>
    <name evidence="6" type="ORF">FKG94_11255</name>
</gene>
<evidence type="ECO:0000256" key="1">
    <source>
        <dbReference type="ARBA" id="ARBA00022553"/>
    </source>
</evidence>
<dbReference type="InterPro" id="IPR058245">
    <property type="entry name" value="NreC/VraR/RcsB-like_REC"/>
</dbReference>
<dbReference type="SMART" id="SM00421">
    <property type="entry name" value="HTH_LUXR"/>
    <property type="match status" value="1"/>
</dbReference>
<dbReference type="InterPro" id="IPR000792">
    <property type="entry name" value="Tscrpt_reg_LuxR_C"/>
</dbReference>
<dbReference type="InterPro" id="IPR039420">
    <property type="entry name" value="WalR-like"/>
</dbReference>
<feature type="domain" description="Response regulatory" evidence="5">
    <location>
        <begin position="17"/>
        <end position="133"/>
    </location>
</feature>
<dbReference type="PROSITE" id="PS50043">
    <property type="entry name" value="HTH_LUXR_2"/>
    <property type="match status" value="1"/>
</dbReference>
<dbReference type="Pfam" id="PF00196">
    <property type="entry name" value="GerE"/>
    <property type="match status" value="1"/>
</dbReference>
<dbReference type="SUPFAM" id="SSF52172">
    <property type="entry name" value="CheY-like"/>
    <property type="match status" value="1"/>
</dbReference>
<dbReference type="OrthoDB" id="9796655at2"/>
<evidence type="ECO:0000313" key="7">
    <source>
        <dbReference type="Proteomes" id="UP000319732"/>
    </source>
</evidence>
<evidence type="ECO:0000259" key="4">
    <source>
        <dbReference type="PROSITE" id="PS50043"/>
    </source>
</evidence>
<reference evidence="6 7" key="1">
    <citation type="submission" date="2019-06" db="EMBL/GenBank/DDBJ databases">
        <title>Whole genome sequence for Cellvibrionaceae sp. R142.</title>
        <authorList>
            <person name="Wang G."/>
        </authorList>
    </citation>
    <scope>NUCLEOTIDE SEQUENCE [LARGE SCALE GENOMIC DNA]</scope>
    <source>
        <strain evidence="6 7">R142</strain>
    </source>
</reference>
<dbReference type="InterPro" id="IPR016032">
    <property type="entry name" value="Sig_transdc_resp-reg_C-effctor"/>
</dbReference>
<dbReference type="InterPro" id="IPR001789">
    <property type="entry name" value="Sig_transdc_resp-reg_receiver"/>
</dbReference>
<name>A0A545TQC8_9GAMM</name>
<dbReference type="CDD" id="cd06170">
    <property type="entry name" value="LuxR_C_like"/>
    <property type="match status" value="1"/>
</dbReference>
<dbReference type="GO" id="GO:0003677">
    <property type="term" value="F:DNA binding"/>
    <property type="evidence" value="ECO:0007669"/>
    <property type="project" value="UniProtKB-KW"/>
</dbReference>
<proteinExistence type="predicted"/>
<dbReference type="RefSeq" id="WP_142904329.1">
    <property type="nucleotide sequence ID" value="NZ_ML660092.1"/>
</dbReference>
<dbReference type="PRINTS" id="PR00038">
    <property type="entry name" value="HTHLUXR"/>
</dbReference>